<reference evidence="2 3" key="1">
    <citation type="journal article" date="2013" name="PLoS ONE">
        <title>Lactobacillus paracasei comparative genomics: towards species pan-genome definition and exploitation of diversity.</title>
        <authorList>
            <person name="Smokvina T."/>
            <person name="Wels M."/>
            <person name="Polka J."/>
            <person name="Chervaux C."/>
            <person name="Brisse S."/>
            <person name="Boekhorst J."/>
            <person name="van Hylckama Vlieg J.E."/>
            <person name="Siezen R.J."/>
        </authorList>
    </citation>
    <scope>NUCLEOTIDE SEQUENCE [LARGE SCALE GENOMIC DNA]</scope>
    <source>
        <strain evidence="2 3">Lpp41</strain>
    </source>
</reference>
<accession>A0A829H889</accession>
<dbReference type="Proteomes" id="UP000014244">
    <property type="component" value="Unassembled WGS sequence"/>
</dbReference>
<dbReference type="GO" id="GO:0006508">
    <property type="term" value="P:proteolysis"/>
    <property type="evidence" value="ECO:0007669"/>
    <property type="project" value="UniProtKB-KW"/>
</dbReference>
<gene>
    <name evidence="2" type="ORF">Lpp41_04251</name>
</gene>
<dbReference type="EMBL" id="ANKE01000214">
    <property type="protein sequence ID" value="EPC74317.1"/>
    <property type="molecule type" value="Genomic_DNA"/>
</dbReference>
<comment type="caution">
    <text evidence="2">The sequence shown here is derived from an EMBL/GenBank/DDBJ whole genome shotgun (WGS) entry which is preliminary data.</text>
</comment>
<organism evidence="2 3">
    <name type="scientific">Lacticaseibacillus paracasei subsp. paracasei Lpp41</name>
    <dbReference type="NCBI Taxonomy" id="1256208"/>
    <lineage>
        <taxon>Bacteria</taxon>
        <taxon>Bacillati</taxon>
        <taxon>Bacillota</taxon>
        <taxon>Bacilli</taxon>
        <taxon>Lactobacillales</taxon>
        <taxon>Lactobacillaceae</taxon>
        <taxon>Lacticaseibacillus</taxon>
    </lineage>
</organism>
<evidence type="ECO:0000313" key="3">
    <source>
        <dbReference type="Proteomes" id="UP000014244"/>
    </source>
</evidence>
<proteinExistence type="predicted"/>
<name>A0A829H889_LACPA</name>
<protein>
    <submittedName>
        <fullName evidence="2">Subtilisin-like serine protease</fullName>
    </submittedName>
</protein>
<dbReference type="GO" id="GO:0008233">
    <property type="term" value="F:peptidase activity"/>
    <property type="evidence" value="ECO:0007669"/>
    <property type="project" value="UniProtKB-KW"/>
</dbReference>
<keyword evidence="2" id="KW-0378">Hydrolase</keyword>
<evidence type="ECO:0000313" key="2">
    <source>
        <dbReference type="EMBL" id="EPC74317.1"/>
    </source>
</evidence>
<feature type="non-terminal residue" evidence="2">
    <location>
        <position position="1"/>
    </location>
</feature>
<feature type="region of interest" description="Disordered" evidence="1">
    <location>
        <begin position="178"/>
        <end position="225"/>
    </location>
</feature>
<feature type="non-terminal residue" evidence="2">
    <location>
        <position position="225"/>
    </location>
</feature>
<evidence type="ECO:0000256" key="1">
    <source>
        <dbReference type="SAM" id="MobiDB-lite"/>
    </source>
</evidence>
<keyword evidence="2" id="KW-0645">Protease</keyword>
<feature type="compositionally biased region" description="Low complexity" evidence="1">
    <location>
        <begin position="178"/>
        <end position="193"/>
    </location>
</feature>
<dbReference type="AlphaFoldDB" id="A0A829H889"/>
<sequence>TTTALAAATQKAQTALDQTDASVDSLTGANRDLQTAINQLAAKLPADKKTSLLNQLQSVKAALGTDLGNQTDPSTGKTFTAALDDLVAQAQAGTQTADQLQASLAKVLDAVLAKLAEGIKAATPAEVGNAKDAATGKTWYADIADTLTSGQASADASDKLAHLQALQSLKTKVAAAVEAAKTAGKGDDTTGTSDKGGGQGTPAPAPGDTGKDKGDEGSQPSSGGN</sequence>